<dbReference type="AlphaFoldDB" id="A0A086ZKC7"/>
<dbReference type="RefSeq" id="WP_143242352.1">
    <property type="nucleotide sequence ID" value="NZ_JDUS01000001.1"/>
</dbReference>
<dbReference type="InterPro" id="IPR035907">
    <property type="entry name" value="Hppk_sf"/>
</dbReference>
<evidence type="ECO:0000313" key="2">
    <source>
        <dbReference type="Proteomes" id="UP000029096"/>
    </source>
</evidence>
<dbReference type="OrthoDB" id="9808041at2"/>
<dbReference type="SUPFAM" id="SSF55083">
    <property type="entry name" value="6-hydroxymethyl-7,8-dihydropterin pyrophosphokinase, HPPK"/>
    <property type="match status" value="1"/>
</dbReference>
<keyword evidence="1" id="KW-0808">Transferase</keyword>
<keyword evidence="1" id="KW-0418">Kinase</keyword>
<dbReference type="GO" id="GO:0016301">
    <property type="term" value="F:kinase activity"/>
    <property type="evidence" value="ECO:0007669"/>
    <property type="project" value="UniProtKB-KW"/>
</dbReference>
<comment type="caution">
    <text evidence="1">The sequence shown here is derived from an EMBL/GenBank/DDBJ whole genome shotgun (WGS) entry which is preliminary data.</text>
</comment>
<dbReference type="eggNOG" id="COG0801">
    <property type="taxonomic scope" value="Bacteria"/>
</dbReference>
<protein>
    <submittedName>
        <fullName evidence="1">Putative 2-amino-4-hydroxy-6-hydroxymethyldihydropteridine pyrophosphokinase</fullName>
    </submittedName>
</protein>
<dbReference type="EMBL" id="JGYP01000001">
    <property type="protein sequence ID" value="KFI46977.1"/>
    <property type="molecule type" value="Genomic_DNA"/>
</dbReference>
<proteinExistence type="predicted"/>
<dbReference type="Proteomes" id="UP000029096">
    <property type="component" value="Unassembled WGS sequence"/>
</dbReference>
<dbReference type="STRING" id="1437606.BBOH_0452"/>
<evidence type="ECO:0000313" key="1">
    <source>
        <dbReference type="EMBL" id="KFI46977.1"/>
    </source>
</evidence>
<name>A0A086ZKC7_9BIFI</name>
<keyword evidence="2" id="KW-1185">Reference proteome</keyword>
<sequence>MTDPIESICVSLGEVPVDGTCLKGSGLGGESETKRMRVRVELEAADATDTGHDLNAITAQMGEYADLLNRLKQAVSVGDITLKVSMLDGSVDRSSASPPLIASSATSGYADQPAPVSAASLASADASLAVTRTEALDNRTTVAVNQAIDPASASTSVARRAIVAMRSKALDADRRFRSVIVSLDAVPGNQVEGISPLYQVMGVDESDSMSAVVAVTARCDPAALASVLDSLERVHEGMVRLRLVDFEGEAVSGGAGQVSVEESAESASTDAANPVMPLEQVRQDAVILAPWLDMDPDARLGGDPVSYLLAMAPDVARVGRLSDRWIVGDTQ</sequence>
<gene>
    <name evidence="1" type="ORF">BBOH_0452</name>
</gene>
<accession>A0A086ZKC7</accession>
<organism evidence="1 2">
    <name type="scientific">Bifidobacterium bohemicum DSM 22767</name>
    <dbReference type="NCBI Taxonomy" id="1437606"/>
    <lineage>
        <taxon>Bacteria</taxon>
        <taxon>Bacillati</taxon>
        <taxon>Actinomycetota</taxon>
        <taxon>Actinomycetes</taxon>
        <taxon>Bifidobacteriales</taxon>
        <taxon>Bifidobacteriaceae</taxon>
        <taxon>Bifidobacterium</taxon>
    </lineage>
</organism>
<reference evidence="1 2" key="1">
    <citation type="submission" date="2014-03" db="EMBL/GenBank/DDBJ databases">
        <title>Genomics of Bifidobacteria.</title>
        <authorList>
            <person name="Ventura M."/>
            <person name="Milani C."/>
            <person name="Lugli G.A."/>
        </authorList>
    </citation>
    <scope>NUCLEOTIDE SEQUENCE [LARGE SCALE GENOMIC DNA]</scope>
    <source>
        <strain evidence="1 2">DSM 22767</strain>
    </source>
</reference>